<protein>
    <submittedName>
        <fullName evidence="1">Uncharacterized protein</fullName>
    </submittedName>
</protein>
<dbReference type="AlphaFoldDB" id="A0A0E9R677"/>
<dbReference type="EMBL" id="GBXM01067993">
    <property type="protein sequence ID" value="JAH40584.1"/>
    <property type="molecule type" value="Transcribed_RNA"/>
</dbReference>
<evidence type="ECO:0000313" key="1">
    <source>
        <dbReference type="EMBL" id="JAH23975.1"/>
    </source>
</evidence>
<name>A0A0E9R677_ANGAN</name>
<proteinExistence type="predicted"/>
<dbReference type="EMBL" id="GBXM01084602">
    <property type="protein sequence ID" value="JAH23975.1"/>
    <property type="molecule type" value="Transcribed_RNA"/>
</dbReference>
<reference evidence="1" key="2">
    <citation type="journal article" date="2015" name="Fish Shellfish Immunol.">
        <title>Early steps in the European eel (Anguilla anguilla)-Vibrio vulnificus interaction in the gills: Role of the RtxA13 toxin.</title>
        <authorList>
            <person name="Callol A."/>
            <person name="Pajuelo D."/>
            <person name="Ebbesson L."/>
            <person name="Teles M."/>
            <person name="MacKenzie S."/>
            <person name="Amaro C."/>
        </authorList>
    </citation>
    <scope>NUCLEOTIDE SEQUENCE</scope>
</reference>
<dbReference type="EMBL" id="GBXM01080409">
    <property type="protein sequence ID" value="JAH28168.1"/>
    <property type="molecule type" value="Transcribed_RNA"/>
</dbReference>
<sequence length="55" mass="6162">MGKMTHFRMSGKPVRRGPAMKNSTLVHLFSESLFSTPFTCSHLIKHEAGVEDSEI</sequence>
<organism evidence="1">
    <name type="scientific">Anguilla anguilla</name>
    <name type="common">European freshwater eel</name>
    <name type="synonym">Muraena anguilla</name>
    <dbReference type="NCBI Taxonomy" id="7936"/>
    <lineage>
        <taxon>Eukaryota</taxon>
        <taxon>Metazoa</taxon>
        <taxon>Chordata</taxon>
        <taxon>Craniata</taxon>
        <taxon>Vertebrata</taxon>
        <taxon>Euteleostomi</taxon>
        <taxon>Actinopterygii</taxon>
        <taxon>Neopterygii</taxon>
        <taxon>Teleostei</taxon>
        <taxon>Anguilliformes</taxon>
        <taxon>Anguillidae</taxon>
        <taxon>Anguilla</taxon>
    </lineage>
</organism>
<accession>A0A0E9R677</accession>
<reference evidence="1" key="1">
    <citation type="submission" date="2014-11" db="EMBL/GenBank/DDBJ databases">
        <authorList>
            <person name="Amaro Gonzalez C."/>
        </authorList>
    </citation>
    <scope>NUCLEOTIDE SEQUENCE</scope>
</reference>